<name>B5W480_LIMMA</name>
<organism evidence="2 3">
    <name type="scientific">Limnospira maxima CS-328</name>
    <dbReference type="NCBI Taxonomy" id="513049"/>
    <lineage>
        <taxon>Bacteria</taxon>
        <taxon>Bacillati</taxon>
        <taxon>Cyanobacteriota</taxon>
        <taxon>Cyanophyceae</taxon>
        <taxon>Oscillatoriophycideae</taxon>
        <taxon>Oscillatoriales</taxon>
        <taxon>Sirenicapillariaceae</taxon>
        <taxon>Limnospira</taxon>
    </lineage>
</organism>
<dbReference type="EMBL" id="ABYK01000029">
    <property type="protein sequence ID" value="EDZ93655.1"/>
    <property type="molecule type" value="Genomic_DNA"/>
</dbReference>
<comment type="caution">
    <text evidence="2">The sequence shown here is derived from an EMBL/GenBank/DDBJ whole genome shotgun (WGS) entry which is preliminary data.</text>
</comment>
<feature type="compositionally biased region" description="Low complexity" evidence="1">
    <location>
        <begin position="59"/>
        <end position="68"/>
    </location>
</feature>
<sequence length="109" mass="11397">MLLNSSKSASTAIAPGEMAIAPREAMGGHSNRVEAVAISPLGIASLTDPDGKPSSTGDRPNPTTPTRPTRCDRGSIFGRGQHWQAQGSLPAFQERDRAMLNLPESGDNG</sequence>
<proteinExistence type="predicted"/>
<reference evidence="2 3" key="1">
    <citation type="journal article" date="2011" name="Appl. Environ. Microbiol.">
        <title>Contribution of a Sodium Ion Gradient to Energy Conservation during Fermentation in the Cyanobacterium Arthrospira (Spirulina) maxima CS-328.</title>
        <authorList>
            <person name="Carrieri D."/>
            <person name="Ananyev G."/>
            <person name="Lenz O."/>
            <person name="Bryant D.A."/>
            <person name="Dismukes G.C."/>
        </authorList>
    </citation>
    <scope>NUCLEOTIDE SEQUENCE [LARGE SCALE GENOMIC DNA]</scope>
    <source>
        <strain evidence="2 3">CS-328</strain>
    </source>
</reference>
<dbReference type="RefSeq" id="WP_006669846.1">
    <property type="nucleotide sequence ID" value="NZ_ABYK01000029.1"/>
</dbReference>
<evidence type="ECO:0000313" key="3">
    <source>
        <dbReference type="Proteomes" id="UP000004061"/>
    </source>
</evidence>
<feature type="region of interest" description="Disordered" evidence="1">
    <location>
        <begin position="41"/>
        <end position="77"/>
    </location>
</feature>
<protein>
    <submittedName>
        <fullName evidence="2">Uncharacterized protein</fullName>
    </submittedName>
</protein>
<dbReference type="AlphaFoldDB" id="B5W480"/>
<accession>B5W480</accession>
<keyword evidence="3" id="KW-1185">Reference proteome</keyword>
<evidence type="ECO:0000256" key="1">
    <source>
        <dbReference type="SAM" id="MobiDB-lite"/>
    </source>
</evidence>
<evidence type="ECO:0000313" key="2">
    <source>
        <dbReference type="EMBL" id="EDZ93655.1"/>
    </source>
</evidence>
<dbReference type="Proteomes" id="UP000004061">
    <property type="component" value="Unassembled WGS sequence"/>
</dbReference>
<gene>
    <name evidence="2" type="ORF">AmaxDRAFT_3587</name>
</gene>